<dbReference type="Gene3D" id="3.90.550.10">
    <property type="entry name" value="Spore Coat Polysaccharide Biosynthesis Protein SpsA, Chain A"/>
    <property type="match status" value="1"/>
</dbReference>
<evidence type="ECO:0000313" key="2">
    <source>
        <dbReference type="EMBL" id="OGZ27063.1"/>
    </source>
</evidence>
<feature type="domain" description="Glycosyltransferase 2-like prokaryotic type" evidence="1">
    <location>
        <begin position="27"/>
        <end position="102"/>
    </location>
</feature>
<protein>
    <recommendedName>
        <fullName evidence="1">Glycosyltransferase 2-like prokaryotic type domain-containing protein</fullName>
    </recommendedName>
</protein>
<evidence type="ECO:0000259" key="1">
    <source>
        <dbReference type="Pfam" id="PF10111"/>
    </source>
</evidence>
<gene>
    <name evidence="2" type="ORF">A2427_01035</name>
</gene>
<organism evidence="2 3">
    <name type="scientific">Candidatus Nealsonbacteria bacterium RIFOXYC1_FULL_40_7</name>
    <dbReference type="NCBI Taxonomy" id="1801678"/>
    <lineage>
        <taxon>Bacteria</taxon>
        <taxon>Candidatus Nealsoniibacteriota</taxon>
    </lineage>
</organism>
<evidence type="ECO:0000313" key="3">
    <source>
        <dbReference type="Proteomes" id="UP000176326"/>
    </source>
</evidence>
<dbReference type="Pfam" id="PF10111">
    <property type="entry name" value="Glyco_tranf_2_2"/>
    <property type="match status" value="1"/>
</dbReference>
<dbReference type="InterPro" id="IPR029044">
    <property type="entry name" value="Nucleotide-diphossugar_trans"/>
</dbReference>
<sequence length="205" mass="23231">MNLPMEIIIVDDNSTPPIPGATLRTNNKLAWTQGLGRNLGAKHAHGEYLFMTDVDHIISREAMEDALNFNGNKMIFRRQIAVLDENGNIKQDKKTLKDWGYEKDNLDASVHGNTFAMKKSIFDELGGYSPETCSLGLHPIARKGDDCYFNTKWNRRFSGEKLAVGRDIYMFPIGRFNKTGSLNPMGLFHNLSQDGQKRMFKGEEE</sequence>
<name>A0A1G2EMQ0_9BACT</name>
<dbReference type="InterPro" id="IPR019290">
    <property type="entry name" value="GlycosylTrfase-like_prok"/>
</dbReference>
<reference evidence="2 3" key="1">
    <citation type="journal article" date="2016" name="Nat. Commun.">
        <title>Thousands of microbial genomes shed light on interconnected biogeochemical processes in an aquifer system.</title>
        <authorList>
            <person name="Anantharaman K."/>
            <person name="Brown C.T."/>
            <person name="Hug L.A."/>
            <person name="Sharon I."/>
            <person name="Castelle C.J."/>
            <person name="Probst A.J."/>
            <person name="Thomas B.C."/>
            <person name="Singh A."/>
            <person name="Wilkins M.J."/>
            <person name="Karaoz U."/>
            <person name="Brodie E.L."/>
            <person name="Williams K.H."/>
            <person name="Hubbard S.S."/>
            <person name="Banfield J.F."/>
        </authorList>
    </citation>
    <scope>NUCLEOTIDE SEQUENCE [LARGE SCALE GENOMIC DNA]</scope>
</reference>
<dbReference type="SUPFAM" id="SSF53448">
    <property type="entry name" value="Nucleotide-diphospho-sugar transferases"/>
    <property type="match status" value="1"/>
</dbReference>
<accession>A0A1G2EMQ0</accession>
<dbReference type="EMBL" id="MHMN01000051">
    <property type="protein sequence ID" value="OGZ27063.1"/>
    <property type="molecule type" value="Genomic_DNA"/>
</dbReference>
<dbReference type="AlphaFoldDB" id="A0A1G2EMQ0"/>
<dbReference type="Proteomes" id="UP000176326">
    <property type="component" value="Unassembled WGS sequence"/>
</dbReference>
<proteinExistence type="predicted"/>
<dbReference type="CDD" id="cd00761">
    <property type="entry name" value="Glyco_tranf_GTA_type"/>
    <property type="match status" value="1"/>
</dbReference>
<comment type="caution">
    <text evidence="2">The sequence shown here is derived from an EMBL/GenBank/DDBJ whole genome shotgun (WGS) entry which is preliminary data.</text>
</comment>